<dbReference type="AlphaFoldDB" id="A0A9K3IF76"/>
<gene>
    <name evidence="1" type="ORF">HanXRQr2_Chr08g0335801</name>
</gene>
<dbReference type="EMBL" id="MNCJ02000323">
    <property type="protein sequence ID" value="KAF5795104.1"/>
    <property type="molecule type" value="Genomic_DNA"/>
</dbReference>
<accession>A0A9K3IF76</accession>
<keyword evidence="2" id="KW-1185">Reference proteome</keyword>
<reference evidence="1" key="2">
    <citation type="submission" date="2020-06" db="EMBL/GenBank/DDBJ databases">
        <title>Helianthus annuus Genome sequencing and assembly Release 2.</title>
        <authorList>
            <person name="Gouzy J."/>
            <person name="Langlade N."/>
            <person name="Munos S."/>
        </authorList>
    </citation>
    <scope>NUCLEOTIDE SEQUENCE</scope>
    <source>
        <tissue evidence="1">Leaves</tissue>
    </source>
</reference>
<evidence type="ECO:0000313" key="1">
    <source>
        <dbReference type="EMBL" id="KAF5795104.1"/>
    </source>
</evidence>
<protein>
    <submittedName>
        <fullName evidence="1">Uncharacterized protein</fullName>
    </submittedName>
</protein>
<dbReference type="Gramene" id="mRNA:HanXRQr2_Chr08g0335801">
    <property type="protein sequence ID" value="CDS:HanXRQr2_Chr08g0335801.1"/>
    <property type="gene ID" value="HanXRQr2_Chr08g0335801"/>
</dbReference>
<dbReference type="PANTHER" id="PTHR35307:SF6">
    <property type="entry name" value="TRANSMEMBRANE PROTEIN"/>
    <property type="match status" value="1"/>
</dbReference>
<proteinExistence type="predicted"/>
<name>A0A9K3IF76_HELAN</name>
<comment type="caution">
    <text evidence="1">The sequence shown here is derived from an EMBL/GenBank/DDBJ whole genome shotgun (WGS) entry which is preliminary data.</text>
</comment>
<sequence length="134" mass="15173">MAIEVEGKNMKGLDDRSLHRLVSANSMYRVTQTILVSFHASIAQVSQEEMFVQLSSMISHILAACLTNLPRVIAIKCHMSVIEKMEESVQAAAQLHGETMQIINSLQDRQLPSLNPDELPFIDKWRYCFLRTSP</sequence>
<dbReference type="Proteomes" id="UP000215914">
    <property type="component" value="Unassembled WGS sequence"/>
</dbReference>
<dbReference type="PANTHER" id="PTHR35307">
    <property type="entry name" value="PROTEIN, PUTATIVE-RELATED"/>
    <property type="match status" value="1"/>
</dbReference>
<evidence type="ECO:0000313" key="2">
    <source>
        <dbReference type="Proteomes" id="UP000215914"/>
    </source>
</evidence>
<organism evidence="1 2">
    <name type="scientific">Helianthus annuus</name>
    <name type="common">Common sunflower</name>
    <dbReference type="NCBI Taxonomy" id="4232"/>
    <lineage>
        <taxon>Eukaryota</taxon>
        <taxon>Viridiplantae</taxon>
        <taxon>Streptophyta</taxon>
        <taxon>Embryophyta</taxon>
        <taxon>Tracheophyta</taxon>
        <taxon>Spermatophyta</taxon>
        <taxon>Magnoliopsida</taxon>
        <taxon>eudicotyledons</taxon>
        <taxon>Gunneridae</taxon>
        <taxon>Pentapetalae</taxon>
        <taxon>asterids</taxon>
        <taxon>campanulids</taxon>
        <taxon>Asterales</taxon>
        <taxon>Asteraceae</taxon>
        <taxon>Asteroideae</taxon>
        <taxon>Heliantheae alliance</taxon>
        <taxon>Heliantheae</taxon>
        <taxon>Helianthus</taxon>
    </lineage>
</organism>
<reference evidence="1" key="1">
    <citation type="journal article" date="2017" name="Nature">
        <title>The sunflower genome provides insights into oil metabolism, flowering and Asterid evolution.</title>
        <authorList>
            <person name="Badouin H."/>
            <person name="Gouzy J."/>
            <person name="Grassa C.J."/>
            <person name="Murat F."/>
            <person name="Staton S.E."/>
            <person name="Cottret L."/>
            <person name="Lelandais-Briere C."/>
            <person name="Owens G.L."/>
            <person name="Carrere S."/>
            <person name="Mayjonade B."/>
            <person name="Legrand L."/>
            <person name="Gill N."/>
            <person name="Kane N.C."/>
            <person name="Bowers J.E."/>
            <person name="Hubner S."/>
            <person name="Bellec A."/>
            <person name="Berard A."/>
            <person name="Berges H."/>
            <person name="Blanchet N."/>
            <person name="Boniface M.C."/>
            <person name="Brunel D."/>
            <person name="Catrice O."/>
            <person name="Chaidir N."/>
            <person name="Claudel C."/>
            <person name="Donnadieu C."/>
            <person name="Faraut T."/>
            <person name="Fievet G."/>
            <person name="Helmstetter N."/>
            <person name="King M."/>
            <person name="Knapp S.J."/>
            <person name="Lai Z."/>
            <person name="Le Paslier M.C."/>
            <person name="Lippi Y."/>
            <person name="Lorenzon L."/>
            <person name="Mandel J.R."/>
            <person name="Marage G."/>
            <person name="Marchand G."/>
            <person name="Marquand E."/>
            <person name="Bret-Mestries E."/>
            <person name="Morien E."/>
            <person name="Nambeesan S."/>
            <person name="Nguyen T."/>
            <person name="Pegot-Espagnet P."/>
            <person name="Pouilly N."/>
            <person name="Raftis F."/>
            <person name="Sallet E."/>
            <person name="Schiex T."/>
            <person name="Thomas J."/>
            <person name="Vandecasteele C."/>
            <person name="Vares D."/>
            <person name="Vear F."/>
            <person name="Vautrin S."/>
            <person name="Crespi M."/>
            <person name="Mangin B."/>
            <person name="Burke J.M."/>
            <person name="Salse J."/>
            <person name="Munos S."/>
            <person name="Vincourt P."/>
            <person name="Rieseberg L.H."/>
            <person name="Langlade N.B."/>
        </authorList>
    </citation>
    <scope>NUCLEOTIDE SEQUENCE</scope>
    <source>
        <tissue evidence="1">Leaves</tissue>
    </source>
</reference>